<dbReference type="GO" id="GO:0032259">
    <property type="term" value="P:methylation"/>
    <property type="evidence" value="ECO:0007669"/>
    <property type="project" value="UniProtKB-KW"/>
</dbReference>
<dbReference type="EMBL" id="JAPQKO010000006">
    <property type="protein sequence ID" value="KAJ5156595.1"/>
    <property type="molecule type" value="Genomic_DNA"/>
</dbReference>
<evidence type="ECO:0000256" key="2">
    <source>
        <dbReference type="ARBA" id="ARBA00022603"/>
    </source>
</evidence>
<keyword evidence="5" id="KW-0128">Catecholamine metabolism</keyword>
<evidence type="ECO:0000313" key="7">
    <source>
        <dbReference type="EMBL" id="KAJ5156595.1"/>
    </source>
</evidence>
<dbReference type="GO" id="GO:0006584">
    <property type="term" value="P:catecholamine metabolic process"/>
    <property type="evidence" value="ECO:0007669"/>
    <property type="project" value="UniProtKB-KW"/>
</dbReference>
<dbReference type="PANTHER" id="PTHR43836">
    <property type="entry name" value="CATECHOL O-METHYLTRANSFERASE 1-RELATED"/>
    <property type="match status" value="1"/>
</dbReference>
<evidence type="ECO:0000256" key="5">
    <source>
        <dbReference type="ARBA" id="ARBA00022939"/>
    </source>
</evidence>
<name>A0A9W9LI78_9EURO</name>
<dbReference type="GO" id="GO:0008171">
    <property type="term" value="F:O-methyltransferase activity"/>
    <property type="evidence" value="ECO:0007669"/>
    <property type="project" value="InterPro"/>
</dbReference>
<dbReference type="OrthoDB" id="186626at2759"/>
<evidence type="ECO:0000256" key="3">
    <source>
        <dbReference type="ARBA" id="ARBA00022679"/>
    </source>
</evidence>
<gene>
    <name evidence="7" type="ORF">N7492_009398</name>
</gene>
<protein>
    <recommendedName>
        <fullName evidence="1">catechol O-methyltransferase</fullName>
        <ecNumber evidence="1">2.1.1.6</ecNumber>
    </recommendedName>
</protein>
<evidence type="ECO:0000313" key="8">
    <source>
        <dbReference type="Proteomes" id="UP001146351"/>
    </source>
</evidence>
<dbReference type="Pfam" id="PF01596">
    <property type="entry name" value="Methyltransf_3"/>
    <property type="match status" value="1"/>
</dbReference>
<accession>A0A9W9LI78</accession>
<evidence type="ECO:0000256" key="6">
    <source>
        <dbReference type="ARBA" id="ARBA00023453"/>
    </source>
</evidence>
<sequence length="277" mass="31081">MASIQPPTRSHPEDHRETDLLHYIYQLPNLDDLRGRPDKVLEAIDKYDTEEKQLINVGPEKGDLIAALIAERKPSVMVELGAYVGYSAIKFGDAVRRAGGQKYLSFEINPVNAAVSKVLIELAGLQDFVRVTIAPSHVSIAQLVRDSTVDYLEFFFVDHWKDRYVPDIWLVEQLGLLRAGKSVVVADNVSHSRSTDYARWMQASSTEKRAILDQHTFTNDWEGAELAKVLREKGLQDTCVDLENVPGKPDFRYDTTIHEFAKPDGRIDGVAISFVAG</sequence>
<organism evidence="7 8">
    <name type="scientific">Penicillium capsulatum</name>
    <dbReference type="NCBI Taxonomy" id="69766"/>
    <lineage>
        <taxon>Eukaryota</taxon>
        <taxon>Fungi</taxon>
        <taxon>Dikarya</taxon>
        <taxon>Ascomycota</taxon>
        <taxon>Pezizomycotina</taxon>
        <taxon>Eurotiomycetes</taxon>
        <taxon>Eurotiomycetidae</taxon>
        <taxon>Eurotiales</taxon>
        <taxon>Aspergillaceae</taxon>
        <taxon>Penicillium</taxon>
    </lineage>
</organism>
<keyword evidence="4" id="KW-0949">S-adenosyl-L-methionine</keyword>
<dbReference type="PROSITE" id="PS51682">
    <property type="entry name" value="SAM_OMT_I"/>
    <property type="match status" value="1"/>
</dbReference>
<comment type="similarity">
    <text evidence="6">Belongs to the class I-like SAM-binding methyltransferase superfamily. Cation-dependent O-methyltransferase family.</text>
</comment>
<dbReference type="InterPro" id="IPR002935">
    <property type="entry name" value="SAM_O-MeTrfase"/>
</dbReference>
<dbReference type="Proteomes" id="UP001146351">
    <property type="component" value="Unassembled WGS sequence"/>
</dbReference>
<reference evidence="7" key="2">
    <citation type="journal article" date="2023" name="IMA Fungus">
        <title>Comparative genomic study of the Penicillium genus elucidates a diverse pangenome and 15 lateral gene transfer events.</title>
        <authorList>
            <person name="Petersen C."/>
            <person name="Sorensen T."/>
            <person name="Nielsen M.R."/>
            <person name="Sondergaard T.E."/>
            <person name="Sorensen J.L."/>
            <person name="Fitzpatrick D.A."/>
            <person name="Frisvad J.C."/>
            <person name="Nielsen K.L."/>
        </authorList>
    </citation>
    <scope>NUCLEOTIDE SEQUENCE</scope>
    <source>
        <strain evidence="7">IBT 21917</strain>
    </source>
</reference>
<evidence type="ECO:0000256" key="1">
    <source>
        <dbReference type="ARBA" id="ARBA00012880"/>
    </source>
</evidence>
<dbReference type="InterPro" id="IPR029063">
    <property type="entry name" value="SAM-dependent_MTases_sf"/>
</dbReference>
<dbReference type="PANTHER" id="PTHR43836:SF2">
    <property type="entry name" value="CATECHOL O-METHYLTRANSFERASE 1-RELATED"/>
    <property type="match status" value="1"/>
</dbReference>
<evidence type="ECO:0000256" key="4">
    <source>
        <dbReference type="ARBA" id="ARBA00022691"/>
    </source>
</evidence>
<keyword evidence="2" id="KW-0489">Methyltransferase</keyword>
<dbReference type="AlphaFoldDB" id="A0A9W9LI78"/>
<dbReference type="EC" id="2.1.1.6" evidence="1"/>
<proteinExistence type="inferred from homology"/>
<dbReference type="Gene3D" id="3.40.50.150">
    <property type="entry name" value="Vaccinia Virus protein VP39"/>
    <property type="match status" value="1"/>
</dbReference>
<keyword evidence="3" id="KW-0808">Transferase</keyword>
<reference evidence="7" key="1">
    <citation type="submission" date="2022-11" db="EMBL/GenBank/DDBJ databases">
        <authorList>
            <person name="Petersen C."/>
        </authorList>
    </citation>
    <scope>NUCLEOTIDE SEQUENCE</scope>
    <source>
        <strain evidence="7">IBT 21917</strain>
    </source>
</reference>
<dbReference type="SUPFAM" id="SSF53335">
    <property type="entry name" value="S-adenosyl-L-methionine-dependent methyltransferases"/>
    <property type="match status" value="1"/>
</dbReference>
<keyword evidence="8" id="KW-1185">Reference proteome</keyword>
<comment type="caution">
    <text evidence="7">The sequence shown here is derived from an EMBL/GenBank/DDBJ whole genome shotgun (WGS) entry which is preliminary data.</text>
</comment>